<evidence type="ECO:0000256" key="4">
    <source>
        <dbReference type="ARBA" id="ARBA00022475"/>
    </source>
</evidence>
<accession>A0A9E5MM02</accession>
<dbReference type="PROSITE" id="PS00211">
    <property type="entry name" value="ABC_TRANSPORTER_1"/>
    <property type="match status" value="1"/>
</dbReference>
<evidence type="ECO:0000256" key="8">
    <source>
        <dbReference type="ARBA" id="ARBA00023136"/>
    </source>
</evidence>
<dbReference type="InterPro" id="IPR027417">
    <property type="entry name" value="P-loop_NTPase"/>
</dbReference>
<dbReference type="CDD" id="cd03230">
    <property type="entry name" value="ABC_DR_subfamily_A"/>
    <property type="match status" value="1"/>
</dbReference>
<name>A0A9E5MM02_9GAMM</name>
<evidence type="ECO:0000256" key="3">
    <source>
        <dbReference type="ARBA" id="ARBA00022458"/>
    </source>
</evidence>
<dbReference type="SUPFAM" id="SSF52540">
    <property type="entry name" value="P-loop containing nucleoside triphosphate hydrolases"/>
    <property type="match status" value="1"/>
</dbReference>
<dbReference type="SMART" id="SM00382">
    <property type="entry name" value="AAA"/>
    <property type="match status" value="1"/>
</dbReference>
<keyword evidence="4" id="KW-1003">Cell membrane</keyword>
<evidence type="ECO:0000259" key="9">
    <source>
        <dbReference type="PROSITE" id="PS50893"/>
    </source>
</evidence>
<dbReference type="RefSeq" id="WP_167183300.1">
    <property type="nucleotide sequence ID" value="NZ_JAAONZ010000003.1"/>
</dbReference>
<proteinExistence type="predicted"/>
<dbReference type="GO" id="GO:0005886">
    <property type="term" value="C:plasma membrane"/>
    <property type="evidence" value="ECO:0007669"/>
    <property type="project" value="UniProtKB-SubCell"/>
</dbReference>
<dbReference type="PROSITE" id="PS50893">
    <property type="entry name" value="ABC_TRANSPORTER_2"/>
    <property type="match status" value="1"/>
</dbReference>
<dbReference type="PANTHER" id="PTHR42711:SF17">
    <property type="entry name" value="ABC TRANSPORTER ATP-BINDING PROTEIN"/>
    <property type="match status" value="1"/>
</dbReference>
<evidence type="ECO:0000256" key="7">
    <source>
        <dbReference type="ARBA" id="ARBA00022967"/>
    </source>
</evidence>
<evidence type="ECO:0000256" key="1">
    <source>
        <dbReference type="ARBA" id="ARBA00004236"/>
    </source>
</evidence>
<keyword evidence="8" id="KW-0472">Membrane</keyword>
<dbReference type="Gene3D" id="3.40.50.300">
    <property type="entry name" value="P-loop containing nucleotide triphosphate hydrolases"/>
    <property type="match status" value="1"/>
</dbReference>
<protein>
    <submittedName>
        <fullName evidence="10">ABC transporter ATP-binding protein</fullName>
    </submittedName>
</protein>
<evidence type="ECO:0000313" key="11">
    <source>
        <dbReference type="Proteomes" id="UP000787472"/>
    </source>
</evidence>
<keyword evidence="3" id="KW-0536">Nodulation</keyword>
<sequence length="293" mass="32703">MTPIIEVRNLTKHFGKVQAVNGLSFSIPKGICFGLLGPNGAGKTTTIEMMEGITPPTSGDILYKGTRKNPDFKQEAGIQFQSTSLMDYLTVKEVLQLFSSFYTHTLPVASLIEQCHLADFIHQQAAKLSGGQKQRLLLALALVNDPDILFLDEPTTGLDPQSRRNFWHLINNIKAQGKTVVLTTHYMDEAEQLCDHLVIVDHGQIIAEGSPSELLHSHFEHVFVCLDQQDLPDNFVTNETTQTSSHQIVIESRSVENTLQRLIQDGARLHSLQVRNPTLDDLFLKLTGHSLRE</sequence>
<evidence type="ECO:0000256" key="6">
    <source>
        <dbReference type="ARBA" id="ARBA00022840"/>
    </source>
</evidence>
<comment type="subcellular location">
    <subcellularLocation>
        <location evidence="1">Cell membrane</location>
    </subcellularLocation>
</comment>
<evidence type="ECO:0000313" key="10">
    <source>
        <dbReference type="EMBL" id="NHO65120.1"/>
    </source>
</evidence>
<evidence type="ECO:0000256" key="2">
    <source>
        <dbReference type="ARBA" id="ARBA00022448"/>
    </source>
</evidence>
<dbReference type="InterPro" id="IPR003439">
    <property type="entry name" value="ABC_transporter-like_ATP-bd"/>
</dbReference>
<reference evidence="10" key="1">
    <citation type="submission" date="2020-03" db="EMBL/GenBank/DDBJ databases">
        <authorList>
            <person name="Guo F."/>
        </authorList>
    </citation>
    <scope>NUCLEOTIDE SEQUENCE</scope>
    <source>
        <strain evidence="10">JCM 30134</strain>
    </source>
</reference>
<dbReference type="FunFam" id="3.40.50.300:FF:000589">
    <property type="entry name" value="ABC transporter, ATP-binding subunit"/>
    <property type="match status" value="1"/>
</dbReference>
<keyword evidence="2" id="KW-0813">Transport</keyword>
<dbReference type="InterPro" id="IPR017871">
    <property type="entry name" value="ABC_transporter-like_CS"/>
</dbReference>
<dbReference type="Pfam" id="PF00005">
    <property type="entry name" value="ABC_tran"/>
    <property type="match status" value="1"/>
</dbReference>
<dbReference type="AlphaFoldDB" id="A0A9E5MM02"/>
<gene>
    <name evidence="10" type="ORF">G8770_06145</name>
</gene>
<keyword evidence="5" id="KW-0547">Nucleotide-binding</keyword>
<dbReference type="InterPro" id="IPR003593">
    <property type="entry name" value="AAA+_ATPase"/>
</dbReference>
<dbReference type="Proteomes" id="UP000787472">
    <property type="component" value="Unassembled WGS sequence"/>
</dbReference>
<comment type="caution">
    <text evidence="10">The sequence shown here is derived from an EMBL/GenBank/DDBJ whole genome shotgun (WGS) entry which is preliminary data.</text>
</comment>
<keyword evidence="6 10" id="KW-0067">ATP-binding</keyword>
<dbReference type="GO" id="GO:0005524">
    <property type="term" value="F:ATP binding"/>
    <property type="evidence" value="ECO:0007669"/>
    <property type="project" value="UniProtKB-KW"/>
</dbReference>
<dbReference type="InterPro" id="IPR050763">
    <property type="entry name" value="ABC_transporter_ATP-binding"/>
</dbReference>
<dbReference type="GO" id="GO:0016887">
    <property type="term" value="F:ATP hydrolysis activity"/>
    <property type="evidence" value="ECO:0007669"/>
    <property type="project" value="InterPro"/>
</dbReference>
<keyword evidence="11" id="KW-1185">Reference proteome</keyword>
<organism evidence="10 11">
    <name type="scientific">Pseudomaricurvus hydrocarbonicus</name>
    <dbReference type="NCBI Taxonomy" id="1470433"/>
    <lineage>
        <taxon>Bacteria</taxon>
        <taxon>Pseudomonadati</taxon>
        <taxon>Pseudomonadota</taxon>
        <taxon>Gammaproteobacteria</taxon>
        <taxon>Cellvibrionales</taxon>
        <taxon>Cellvibrionaceae</taxon>
        <taxon>Pseudomaricurvus</taxon>
    </lineage>
</organism>
<dbReference type="PANTHER" id="PTHR42711">
    <property type="entry name" value="ABC TRANSPORTER ATP-BINDING PROTEIN"/>
    <property type="match status" value="1"/>
</dbReference>
<keyword evidence="7" id="KW-1278">Translocase</keyword>
<evidence type="ECO:0000256" key="5">
    <source>
        <dbReference type="ARBA" id="ARBA00022741"/>
    </source>
</evidence>
<dbReference type="EMBL" id="JAAONZ010000003">
    <property type="protein sequence ID" value="NHO65120.1"/>
    <property type="molecule type" value="Genomic_DNA"/>
</dbReference>
<feature type="domain" description="ABC transporter" evidence="9">
    <location>
        <begin position="5"/>
        <end position="227"/>
    </location>
</feature>